<keyword evidence="3" id="KW-1185">Reference proteome</keyword>
<gene>
    <name evidence="2" type="ORF">EDC54_1162</name>
</gene>
<dbReference type="CDD" id="cd06532">
    <property type="entry name" value="Glyco_transf_25"/>
    <property type="match status" value="1"/>
</dbReference>
<organism evidence="2 3">
    <name type="scientific">Samsonia erythrinae</name>
    <dbReference type="NCBI Taxonomy" id="160434"/>
    <lineage>
        <taxon>Bacteria</taxon>
        <taxon>Pseudomonadati</taxon>
        <taxon>Pseudomonadota</taxon>
        <taxon>Gammaproteobacteria</taxon>
        <taxon>Enterobacterales</taxon>
        <taxon>Pectobacteriaceae</taxon>
        <taxon>Samsonia</taxon>
    </lineage>
</organism>
<feature type="domain" description="Glycosyl transferase family 25" evidence="1">
    <location>
        <begin position="1"/>
        <end position="146"/>
    </location>
</feature>
<accession>A0A4R3VB64</accession>
<dbReference type="Pfam" id="PF01755">
    <property type="entry name" value="Glyco_transf_25"/>
    <property type="match status" value="1"/>
</dbReference>
<keyword evidence="2" id="KW-0808">Transferase</keyword>
<name>A0A4R3VB64_9GAMM</name>
<dbReference type="Proteomes" id="UP000295433">
    <property type="component" value="Unassembled WGS sequence"/>
</dbReference>
<proteinExistence type="predicted"/>
<dbReference type="EMBL" id="SMBY01000016">
    <property type="protein sequence ID" value="TCV02496.1"/>
    <property type="molecule type" value="Genomic_DNA"/>
</dbReference>
<protein>
    <submittedName>
        <fullName evidence="2">Glycosyl transferase family 25</fullName>
    </submittedName>
</protein>
<evidence type="ECO:0000313" key="3">
    <source>
        <dbReference type="Proteomes" id="UP000295433"/>
    </source>
</evidence>
<evidence type="ECO:0000259" key="1">
    <source>
        <dbReference type="Pfam" id="PF01755"/>
    </source>
</evidence>
<reference evidence="2 3" key="1">
    <citation type="submission" date="2019-03" db="EMBL/GenBank/DDBJ databases">
        <title>Genomic Encyclopedia of Type Strains, Phase IV (KMG-IV): sequencing the most valuable type-strain genomes for metagenomic binning, comparative biology and taxonomic classification.</title>
        <authorList>
            <person name="Goeker M."/>
        </authorList>
    </citation>
    <scope>NUCLEOTIDE SEQUENCE [LARGE SCALE GENOMIC DNA]</scope>
    <source>
        <strain evidence="2 3">DSM 16730</strain>
    </source>
</reference>
<evidence type="ECO:0000313" key="2">
    <source>
        <dbReference type="EMBL" id="TCV02496.1"/>
    </source>
</evidence>
<sequence length="237" mass="27146">MIKQCSDLNIDFEFFPAIRGSALTEEDKKKHLAPISLLNTPGELGCALSHIFIYKKMIDENIKIALILEDDALLGQGIVDVVNFLGKEEELEPTVTLLSPISKYIDIKKKQINKIYNIYDGLTGTLAHGYVINNSAAHSLYKFLYPAWSIADHWFLFKEYGIINLRGVIPHCIDLSDHSIQSEIGDLRFSESIIKKNSGKKKEIKKSFPFKMKKNRFFNKIKMKLIQKKNIKSYSIF</sequence>
<dbReference type="GO" id="GO:0016740">
    <property type="term" value="F:transferase activity"/>
    <property type="evidence" value="ECO:0007669"/>
    <property type="project" value="UniProtKB-KW"/>
</dbReference>
<comment type="caution">
    <text evidence="2">The sequence shown here is derived from an EMBL/GenBank/DDBJ whole genome shotgun (WGS) entry which is preliminary data.</text>
</comment>
<dbReference type="AlphaFoldDB" id="A0A4R3VB64"/>
<dbReference type="InterPro" id="IPR002654">
    <property type="entry name" value="Glyco_trans_25"/>
</dbReference>